<dbReference type="InterPro" id="IPR037068">
    <property type="entry name" value="DNA_primase_core_N_sf"/>
</dbReference>
<evidence type="ECO:0000313" key="17">
    <source>
        <dbReference type="Proteomes" id="UP001552527"/>
    </source>
</evidence>
<dbReference type="Gene3D" id="3.40.1360.10">
    <property type="match status" value="1"/>
</dbReference>
<comment type="cofactor">
    <cofactor evidence="12 13">
        <name>Zn(2+)</name>
        <dbReference type="ChEBI" id="CHEBI:29105"/>
    </cofactor>
    <text evidence="12 13">Binds 1 zinc ion per monomer.</text>
</comment>
<dbReference type="Gene3D" id="3.90.580.10">
    <property type="entry name" value="Zinc finger, CHC2-type domain"/>
    <property type="match status" value="1"/>
</dbReference>
<dbReference type="InterPro" id="IPR013264">
    <property type="entry name" value="DNAG_N"/>
</dbReference>
<dbReference type="CDD" id="cd03364">
    <property type="entry name" value="TOPRIM_DnaG_primases"/>
    <property type="match status" value="1"/>
</dbReference>
<dbReference type="InterPro" id="IPR034151">
    <property type="entry name" value="TOPRIM_DnaG_bac"/>
</dbReference>
<dbReference type="EC" id="2.7.7.101" evidence="12"/>
<evidence type="ECO:0000256" key="5">
    <source>
        <dbReference type="ARBA" id="ARBA00022705"/>
    </source>
</evidence>
<feature type="compositionally biased region" description="Basic and acidic residues" evidence="14">
    <location>
        <begin position="443"/>
        <end position="457"/>
    </location>
</feature>
<feature type="compositionally biased region" description="Low complexity" evidence="14">
    <location>
        <begin position="464"/>
        <end position="475"/>
    </location>
</feature>
<dbReference type="PIRSF" id="PIRSF002811">
    <property type="entry name" value="DnaG"/>
    <property type="match status" value="1"/>
</dbReference>
<comment type="caution">
    <text evidence="16">The sequence shown here is derived from an EMBL/GenBank/DDBJ whole genome shotgun (WGS) entry which is preliminary data.</text>
</comment>
<keyword evidence="11 12" id="KW-0804">Transcription</keyword>
<evidence type="ECO:0000256" key="1">
    <source>
        <dbReference type="ARBA" id="ARBA00022478"/>
    </source>
</evidence>
<comment type="subunit">
    <text evidence="12">Monomer. Interacts with DnaB.</text>
</comment>
<keyword evidence="6 12" id="KW-0479">Metal-binding</keyword>
<dbReference type="EMBL" id="JBFATE010000008">
    <property type="protein sequence ID" value="MEV5247577.1"/>
    <property type="molecule type" value="Genomic_DNA"/>
</dbReference>
<name>A0ABV3JHF2_9ACTN</name>
<dbReference type="InterPro" id="IPR030846">
    <property type="entry name" value="DnaG_bac"/>
</dbReference>
<dbReference type="SUPFAM" id="SSF57783">
    <property type="entry name" value="Zinc beta-ribbon"/>
    <property type="match status" value="1"/>
</dbReference>
<dbReference type="HAMAP" id="MF_00974">
    <property type="entry name" value="DNA_primase_DnaG"/>
    <property type="match status" value="1"/>
</dbReference>
<evidence type="ECO:0000256" key="9">
    <source>
        <dbReference type="ARBA" id="ARBA00022842"/>
    </source>
</evidence>
<evidence type="ECO:0000259" key="15">
    <source>
        <dbReference type="PROSITE" id="PS50880"/>
    </source>
</evidence>
<dbReference type="SMART" id="SM00400">
    <property type="entry name" value="ZnF_CHCC"/>
    <property type="match status" value="1"/>
</dbReference>
<evidence type="ECO:0000256" key="7">
    <source>
        <dbReference type="ARBA" id="ARBA00022771"/>
    </source>
</evidence>
<dbReference type="Pfam" id="PF08275">
    <property type="entry name" value="DNAG_N"/>
    <property type="match status" value="1"/>
</dbReference>
<dbReference type="InterPro" id="IPR006171">
    <property type="entry name" value="TOPRIM_dom"/>
</dbReference>
<dbReference type="Pfam" id="PF01807">
    <property type="entry name" value="Zn_ribbon_DnaG"/>
    <property type="match status" value="1"/>
</dbReference>
<keyword evidence="4 12" id="KW-0548">Nucleotidyltransferase</keyword>
<feature type="region of interest" description="Disordered" evidence="14">
    <location>
        <begin position="443"/>
        <end position="475"/>
    </location>
</feature>
<evidence type="ECO:0000256" key="14">
    <source>
        <dbReference type="SAM" id="MobiDB-lite"/>
    </source>
</evidence>
<keyword evidence="1 12" id="KW-0240">DNA-directed RNA polymerase</keyword>
<evidence type="ECO:0000256" key="4">
    <source>
        <dbReference type="ARBA" id="ARBA00022695"/>
    </source>
</evidence>
<comment type="catalytic activity">
    <reaction evidence="12">
        <text>ssDNA + n NTP = ssDNA/pppN(pN)n-1 hybrid + (n-1) diphosphate.</text>
        <dbReference type="EC" id="2.7.7.101"/>
    </reaction>
</comment>
<dbReference type="Proteomes" id="UP001552527">
    <property type="component" value="Unassembled WGS sequence"/>
</dbReference>
<keyword evidence="10 12" id="KW-0238">DNA-binding</keyword>
<comment type="function">
    <text evidence="12 13">RNA polymerase that catalyzes the synthesis of short RNA molecules used as primers for DNA polymerase during DNA replication.</text>
</comment>
<evidence type="ECO:0000256" key="2">
    <source>
        <dbReference type="ARBA" id="ARBA00022515"/>
    </source>
</evidence>
<comment type="similarity">
    <text evidence="12 13">Belongs to the DnaG primase family.</text>
</comment>
<evidence type="ECO:0000256" key="6">
    <source>
        <dbReference type="ARBA" id="ARBA00022723"/>
    </source>
</evidence>
<dbReference type="RefSeq" id="WP_364023673.1">
    <property type="nucleotide sequence ID" value="NZ_JBFATD010000013.1"/>
</dbReference>
<dbReference type="InterPro" id="IPR016136">
    <property type="entry name" value="DNA_helicase_N/primase_C"/>
</dbReference>
<comment type="domain">
    <text evidence="12">Contains an N-terminal zinc-binding domain, a central core domain that contains the primase activity, and a C-terminal DnaB-binding domain.</text>
</comment>
<sequence length="637" mass="69376">MAGRINDEDVKAVRDAVPIDAVVSEYLQLRNAGGGNLKGLCPFHDEKSPSFQVSPGKGLFHCFGCQEGGDTITFVMKIDHLTFSEAVERLAGQAGITLRYEEGGYNPSHQRGERIRLVEAHKLAAEWYAEQLATSPEAETGRVFLAERGFDQAAAVHFGVGYSPQGWDHLTRFLRGKGFSDKELVLSGLAQEGRRGPIDRFRGRLMWPIRDIGGDVVGFGARKLYDADNGPKYLNTPDTAIYRKSQVLYGIDLAKKDIAKSSRAVVVEGYTDVMACHLAGVTTAIATCGTAFGTDHIKILRRLLMDNGSARVIFTFDGDAAGQKAALRAFEDDQKFAAETYIAIAPDGMDPCDLRLAKGDEAVADLVEPRTPLFEFALRQIVGRYDLDTPAGRAAALDEAAPVVARIKNSGAQHEVAVQLAGMLGILDTQFVVKRVAQLARWARDRGGKGPAPERGRPAGGGPQQYAPAPAAPRGPALNLRNPVFATERELLKLALQRPELVSPAFDAYGVDEFTAPPYAAVRQAILDAGGAEYGVQDPQEYLIRVRDAAPDDTVRAMVTELAVEAIMRRAVDEVYAGEVLVRVRRRAVERRVREVNGKLARLSHHADQAELSAVQNELWVLQQYDQALREHGAAAL</sequence>
<dbReference type="Gene3D" id="3.90.980.10">
    <property type="entry name" value="DNA primase, catalytic core, N-terminal domain"/>
    <property type="match status" value="1"/>
</dbReference>
<evidence type="ECO:0000256" key="3">
    <source>
        <dbReference type="ARBA" id="ARBA00022679"/>
    </source>
</evidence>
<keyword evidence="5 12" id="KW-0235">DNA replication</keyword>
<evidence type="ECO:0000313" key="16">
    <source>
        <dbReference type="EMBL" id="MEV5247577.1"/>
    </source>
</evidence>
<feature type="zinc finger region" description="CHC2-type" evidence="12">
    <location>
        <begin position="41"/>
        <end position="65"/>
    </location>
</feature>
<dbReference type="InterPro" id="IPR036977">
    <property type="entry name" value="DNA_primase_Znf_CHC2"/>
</dbReference>
<keyword evidence="2 12" id="KW-0639">Primosome</keyword>
<feature type="domain" description="Toprim" evidence="15">
    <location>
        <begin position="262"/>
        <end position="346"/>
    </location>
</feature>
<keyword evidence="9" id="KW-0460">Magnesium</keyword>
<dbReference type="InterPro" id="IPR013173">
    <property type="entry name" value="DNA_primase_DnaG_DnaB-bd_dom"/>
</dbReference>
<evidence type="ECO:0000256" key="10">
    <source>
        <dbReference type="ARBA" id="ARBA00023125"/>
    </source>
</evidence>
<dbReference type="InterPro" id="IPR002694">
    <property type="entry name" value="Znf_CHC2"/>
</dbReference>
<dbReference type="PANTHER" id="PTHR30313">
    <property type="entry name" value="DNA PRIMASE"/>
    <property type="match status" value="1"/>
</dbReference>
<protein>
    <recommendedName>
        <fullName evidence="12 13">DNA primase</fullName>
        <ecNumber evidence="12">2.7.7.101</ecNumber>
    </recommendedName>
</protein>
<dbReference type="SMART" id="SM00493">
    <property type="entry name" value="TOPRIM"/>
    <property type="match status" value="1"/>
</dbReference>
<dbReference type="InterPro" id="IPR050219">
    <property type="entry name" value="DnaG_primase"/>
</dbReference>
<gene>
    <name evidence="12 16" type="primary">dnaG</name>
    <name evidence="16" type="ORF">AB0K95_20275</name>
</gene>
<dbReference type="Pfam" id="PF10410">
    <property type="entry name" value="DnaB_bind"/>
    <property type="match status" value="1"/>
</dbReference>
<dbReference type="SMART" id="SM00766">
    <property type="entry name" value="DnaG_DnaB_bind"/>
    <property type="match status" value="1"/>
</dbReference>
<dbReference type="Pfam" id="PF08278">
    <property type="entry name" value="DnaG_DnaB_bind"/>
    <property type="match status" value="1"/>
</dbReference>
<keyword evidence="7 12" id="KW-0863">Zinc-finger</keyword>
<dbReference type="SUPFAM" id="SSF56731">
    <property type="entry name" value="DNA primase core"/>
    <property type="match status" value="1"/>
</dbReference>
<dbReference type="NCBIfam" id="TIGR01391">
    <property type="entry name" value="dnaG"/>
    <property type="match status" value="1"/>
</dbReference>
<evidence type="ECO:0000256" key="13">
    <source>
        <dbReference type="PIRNR" id="PIRNR002811"/>
    </source>
</evidence>
<dbReference type="InterPro" id="IPR019475">
    <property type="entry name" value="DNA_primase_DnaB-bd"/>
</dbReference>
<proteinExistence type="inferred from homology"/>
<accession>A0ABV3JHF2</accession>
<dbReference type="Gene3D" id="1.10.860.10">
    <property type="entry name" value="DNAb Helicase, Chain A"/>
    <property type="match status" value="1"/>
</dbReference>
<dbReference type="PROSITE" id="PS50880">
    <property type="entry name" value="TOPRIM"/>
    <property type="match status" value="1"/>
</dbReference>
<keyword evidence="3 12" id="KW-0808">Transferase</keyword>
<keyword evidence="17" id="KW-1185">Reference proteome</keyword>
<dbReference type="PANTHER" id="PTHR30313:SF2">
    <property type="entry name" value="DNA PRIMASE"/>
    <property type="match status" value="1"/>
</dbReference>
<dbReference type="InterPro" id="IPR006295">
    <property type="entry name" value="DNA_primase_DnaG"/>
</dbReference>
<evidence type="ECO:0000256" key="8">
    <source>
        <dbReference type="ARBA" id="ARBA00022833"/>
    </source>
</evidence>
<evidence type="ECO:0000256" key="11">
    <source>
        <dbReference type="ARBA" id="ARBA00023163"/>
    </source>
</evidence>
<dbReference type="Pfam" id="PF13662">
    <property type="entry name" value="Toprim_4"/>
    <property type="match status" value="1"/>
</dbReference>
<reference evidence="16 17" key="1">
    <citation type="submission" date="2024-06" db="EMBL/GenBank/DDBJ databases">
        <title>The Natural Products Discovery Center: Release of the First 8490 Sequenced Strains for Exploring Actinobacteria Biosynthetic Diversity.</title>
        <authorList>
            <person name="Kalkreuter E."/>
            <person name="Kautsar S.A."/>
            <person name="Yang D."/>
            <person name="Bader C.D."/>
            <person name="Teijaro C.N."/>
            <person name="Fluegel L."/>
            <person name="Davis C.M."/>
            <person name="Simpson J.R."/>
            <person name="Lauterbach L."/>
            <person name="Steele A.D."/>
            <person name="Gui C."/>
            <person name="Meng S."/>
            <person name="Li G."/>
            <person name="Viehrig K."/>
            <person name="Ye F."/>
            <person name="Su P."/>
            <person name="Kiefer A.F."/>
            <person name="Nichols A."/>
            <person name="Cepeda A.J."/>
            <person name="Yan W."/>
            <person name="Fan B."/>
            <person name="Jiang Y."/>
            <person name="Adhikari A."/>
            <person name="Zheng C.-J."/>
            <person name="Schuster L."/>
            <person name="Cowan T.M."/>
            <person name="Smanski M.J."/>
            <person name="Chevrette M.G."/>
            <person name="De Carvalho L.P.S."/>
            <person name="Shen B."/>
        </authorList>
    </citation>
    <scope>NUCLEOTIDE SEQUENCE [LARGE SCALE GENOMIC DNA]</scope>
    <source>
        <strain evidence="16 17">NPDC052768</strain>
    </source>
</reference>
<evidence type="ECO:0000256" key="12">
    <source>
        <dbReference type="HAMAP-Rule" id="MF_00974"/>
    </source>
</evidence>
<keyword evidence="8 12" id="KW-0862">Zinc</keyword>
<organism evidence="16 17">
    <name type="scientific">Streptomyces werraensis</name>
    <dbReference type="NCBI Taxonomy" id="68284"/>
    <lineage>
        <taxon>Bacteria</taxon>
        <taxon>Bacillati</taxon>
        <taxon>Actinomycetota</taxon>
        <taxon>Actinomycetes</taxon>
        <taxon>Kitasatosporales</taxon>
        <taxon>Streptomycetaceae</taxon>
        <taxon>Streptomyces</taxon>
    </lineage>
</organism>